<reference evidence="1 2" key="1">
    <citation type="submission" date="2015-09" db="EMBL/GenBank/DDBJ databases">
        <title>Genome announcement of multiple Pseudomonas syringae strains.</title>
        <authorList>
            <person name="Thakur S."/>
            <person name="Wang P.W."/>
            <person name="Gong Y."/>
            <person name="Weir B.S."/>
            <person name="Guttman D.S."/>
        </authorList>
    </citation>
    <scope>NUCLEOTIDE SEQUENCE [LARGE SCALE GENOMIC DNA]</scope>
    <source>
        <strain evidence="1 2">ICMP3962</strain>
    </source>
</reference>
<dbReference type="PATRIC" id="fig|251720.4.peg.1954"/>
<accession>A0A0N8TD28</accession>
<gene>
    <name evidence="1" type="ORF">ALO41_200101</name>
</gene>
<proteinExistence type="predicted"/>
<organism evidence="1 2">
    <name type="scientific">Pseudomonas amygdali pv. ulmi</name>
    <dbReference type="NCBI Taxonomy" id="251720"/>
    <lineage>
        <taxon>Bacteria</taxon>
        <taxon>Pseudomonadati</taxon>
        <taxon>Pseudomonadota</taxon>
        <taxon>Gammaproteobacteria</taxon>
        <taxon>Pseudomonadales</taxon>
        <taxon>Pseudomonadaceae</taxon>
        <taxon>Pseudomonas</taxon>
        <taxon>Pseudomonas amygdali</taxon>
    </lineage>
</organism>
<dbReference type="RefSeq" id="WP_057432472.1">
    <property type="nucleotide sequence ID" value="NZ_LIHQ01000216.1"/>
</dbReference>
<comment type="caution">
    <text evidence="1">The sequence shown here is derived from an EMBL/GenBank/DDBJ whole genome shotgun (WGS) entry which is preliminary data.</text>
</comment>
<protein>
    <submittedName>
        <fullName evidence="1">Uncharacterized protein</fullName>
    </submittedName>
</protein>
<name>A0A0N8TD28_PSEA0</name>
<sequence length="281" mass="31171">MSRKLIGSAVGLTTHKGKFAAIVHRFKFDDGSELLASWGQSAVVQMIALLTHHANKGELPEPSDADEELFKQNTPEMTRDDVEAPGLASIVSHMTCSIEQGVLKLNLIFRQDNSIQTIAMDPGIPVLILGWTANALQDSGFLDQILKLVDDQINAPPLLLYSCSIDAIQDINFTEYRAYDIEMYRAMTSLYCVSVAINGPQSKKIVGGFFFKSSMPDNSPQFQIQMTSVFDALPEFSAVDRNQASLLHTRWFVQDGEPLTNEHMLKMITDQYVRYTSAGSA</sequence>
<evidence type="ECO:0000313" key="1">
    <source>
        <dbReference type="EMBL" id="KPZ12433.1"/>
    </source>
</evidence>
<dbReference type="AlphaFoldDB" id="A0A0N8TD28"/>
<dbReference type="Proteomes" id="UP000050266">
    <property type="component" value="Unassembled WGS sequence"/>
</dbReference>
<dbReference type="EMBL" id="LJRQ01000195">
    <property type="protein sequence ID" value="KPZ12433.1"/>
    <property type="molecule type" value="Genomic_DNA"/>
</dbReference>
<evidence type="ECO:0000313" key="2">
    <source>
        <dbReference type="Proteomes" id="UP000050266"/>
    </source>
</evidence>